<protein>
    <submittedName>
        <fullName evidence="1">Uncharacterized protein</fullName>
    </submittedName>
</protein>
<evidence type="ECO:0000313" key="1">
    <source>
        <dbReference type="EMBL" id="QDU02416.1"/>
    </source>
</evidence>
<proteinExistence type="predicted"/>
<accession>A0A517WAY9</accession>
<name>A0A517WAY9_9PLAN</name>
<organism evidence="1 2">
    <name type="scientific">Gimesia chilikensis</name>
    <dbReference type="NCBI Taxonomy" id="2605989"/>
    <lineage>
        <taxon>Bacteria</taxon>
        <taxon>Pseudomonadati</taxon>
        <taxon>Planctomycetota</taxon>
        <taxon>Planctomycetia</taxon>
        <taxon>Planctomycetales</taxon>
        <taxon>Planctomycetaceae</taxon>
        <taxon>Gimesia</taxon>
    </lineage>
</organism>
<reference evidence="1 2" key="1">
    <citation type="submission" date="2019-02" db="EMBL/GenBank/DDBJ databases">
        <title>Deep-cultivation of Planctomycetes and their phenomic and genomic characterization uncovers novel biology.</title>
        <authorList>
            <person name="Wiegand S."/>
            <person name="Jogler M."/>
            <person name="Boedeker C."/>
            <person name="Pinto D."/>
            <person name="Vollmers J."/>
            <person name="Rivas-Marin E."/>
            <person name="Kohn T."/>
            <person name="Peeters S.H."/>
            <person name="Heuer A."/>
            <person name="Rast P."/>
            <person name="Oberbeckmann S."/>
            <person name="Bunk B."/>
            <person name="Jeske O."/>
            <person name="Meyerdierks A."/>
            <person name="Storesund J.E."/>
            <person name="Kallscheuer N."/>
            <person name="Luecker S."/>
            <person name="Lage O.M."/>
            <person name="Pohl T."/>
            <person name="Merkel B.J."/>
            <person name="Hornburger P."/>
            <person name="Mueller R.-W."/>
            <person name="Bruemmer F."/>
            <person name="Labrenz M."/>
            <person name="Spormann A.M."/>
            <person name="Op den Camp H."/>
            <person name="Overmann J."/>
            <person name="Amann R."/>
            <person name="Jetten M.S.M."/>
            <person name="Mascher T."/>
            <person name="Medema M.H."/>
            <person name="Devos D.P."/>
            <person name="Kaster A.-K."/>
            <person name="Ovreas L."/>
            <person name="Rohde M."/>
            <person name="Galperin M.Y."/>
            <person name="Jogler C."/>
        </authorList>
    </citation>
    <scope>NUCLEOTIDE SEQUENCE [LARGE SCALE GENOMIC DNA]</scope>
    <source>
        <strain evidence="1 2">V6</strain>
    </source>
</reference>
<dbReference type="EMBL" id="CP036347">
    <property type="protein sequence ID" value="QDU02416.1"/>
    <property type="molecule type" value="Genomic_DNA"/>
</dbReference>
<dbReference type="AlphaFoldDB" id="A0A517WAY9"/>
<dbReference type="Proteomes" id="UP000320722">
    <property type="component" value="Chromosome"/>
</dbReference>
<dbReference type="RefSeq" id="WP_145039189.1">
    <property type="nucleotide sequence ID" value="NZ_CP036347.1"/>
</dbReference>
<sequence>MLQRQEIMLIRAALQFWYEEMDLDDADMFAIYSGGPRIKPSWRGEDIQRLRQQLIAARLRYAVCQSDATRVKFPHLFETPAAATQAMTDNLDRLGVILVDTPAG</sequence>
<evidence type="ECO:0000313" key="2">
    <source>
        <dbReference type="Proteomes" id="UP000320722"/>
    </source>
</evidence>
<gene>
    <name evidence="1" type="ORF">V6x_21190</name>
</gene>